<dbReference type="Pfam" id="PF00691">
    <property type="entry name" value="OmpA"/>
    <property type="match status" value="1"/>
</dbReference>
<dbReference type="SMART" id="SM00028">
    <property type="entry name" value="TPR"/>
    <property type="match status" value="1"/>
</dbReference>
<proteinExistence type="predicted"/>
<dbReference type="PROSITE" id="PS51123">
    <property type="entry name" value="OMPA_2"/>
    <property type="match status" value="1"/>
</dbReference>
<evidence type="ECO:0000256" key="1">
    <source>
        <dbReference type="ARBA" id="ARBA00004442"/>
    </source>
</evidence>
<name>A0A7K3WN32_9FLAO</name>
<organism evidence="8 9">
    <name type="scientific">Cryomorpha ignava</name>
    <dbReference type="NCBI Taxonomy" id="101383"/>
    <lineage>
        <taxon>Bacteria</taxon>
        <taxon>Pseudomonadati</taxon>
        <taxon>Bacteroidota</taxon>
        <taxon>Flavobacteriia</taxon>
        <taxon>Flavobacteriales</taxon>
        <taxon>Cryomorphaceae</taxon>
        <taxon>Cryomorpha</taxon>
    </lineage>
</organism>
<dbReference type="RefSeq" id="WP_163283887.1">
    <property type="nucleotide sequence ID" value="NZ_JAAGVY010000007.1"/>
</dbReference>
<gene>
    <name evidence="8" type="ORF">G3O08_06045</name>
</gene>
<feature type="domain" description="OmpA-like" evidence="7">
    <location>
        <begin position="544"/>
        <end position="668"/>
    </location>
</feature>
<keyword evidence="9" id="KW-1185">Reference proteome</keyword>
<dbReference type="InterPro" id="IPR006664">
    <property type="entry name" value="OMP_bac"/>
</dbReference>
<dbReference type="InterPro" id="IPR006665">
    <property type="entry name" value="OmpA-like"/>
</dbReference>
<dbReference type="PANTHER" id="PTHR30329:SF21">
    <property type="entry name" value="LIPOPROTEIN YIAD-RELATED"/>
    <property type="match status" value="1"/>
</dbReference>
<keyword evidence="3" id="KW-0998">Cell outer membrane</keyword>
<reference evidence="8 9" key="1">
    <citation type="submission" date="2020-02" db="EMBL/GenBank/DDBJ databases">
        <title>Out from the shadows clarifying the taxonomy of the family Cryomorphaceae and related taxa by utilizing the GTDB taxonomic framework.</title>
        <authorList>
            <person name="Bowman J.P."/>
        </authorList>
    </citation>
    <scope>NUCLEOTIDE SEQUENCE [LARGE SCALE GENOMIC DNA]</scope>
    <source>
        <strain evidence="8 9">QSSC 1-22</strain>
    </source>
</reference>
<dbReference type="PANTHER" id="PTHR30329">
    <property type="entry name" value="STATOR ELEMENT OF FLAGELLAR MOTOR COMPLEX"/>
    <property type="match status" value="1"/>
</dbReference>
<sequence>MLSLQSFGQLRDTAGLSAGKLKKISINAERYGDYYTALNYYSAYAAKKQNTAEVQYKLGSLYEKNRDYKNAAETYMKAYGLDEKNPQALYDHIRMVKMTGDIEKARVEYKSFEDNIRKMGYHNNWKRILRTEIASCDTALALIADSLPVKITNLGPEINGPHQDFAPIPISDSEFVFGSLRENEIKYFSVDSTTTRRHLYISNRDEQGWSPAQHWDVPFNNTDYQVVNGSFNRDGDLFICTRCQENWKREMTCKLWSVKKENGDWQSAQLLPEEINGEGLIVTQPAMAYDQRKERDVLYFSSNSPDGKGGMDIFYTYFDTRKNAWSRPRNLGRRINGEGDEITPFFNQKEKKLYFSSSSYSGMGGIDIYSSRGELSRFGKPINMGYPINSTVDDFYFVLNDDRESGFLVSNRAGGYQMMNETCCDDIYEFKIDDVVHIDMEGFVMRVDEEDYAKGEGDKLSSKAFNTNFLDDVQVDLYLIEEDQEVLMERFKTSGDGTFKVNFESEKQYKVVLSKEGFFSNNIDVDTRGISESETIHQNIGLSEISGRSIVMGNINYEFDSAELTSESRYEIDKGILNILRENPGIVVEISSHTDNRGELKYNTDLSQRRAENVIKYLTERGIASDRLQAKGYGESNPIAPNTNSDGSDNPEGRAENRRTEFKILENRKTLSDEDDENEE</sequence>
<dbReference type="PRINTS" id="PR01023">
    <property type="entry name" value="NAFLGMOTY"/>
</dbReference>
<evidence type="ECO:0000313" key="9">
    <source>
        <dbReference type="Proteomes" id="UP000486602"/>
    </source>
</evidence>
<dbReference type="SUPFAM" id="SSF82171">
    <property type="entry name" value="DPP6 N-terminal domain-like"/>
    <property type="match status" value="1"/>
</dbReference>
<keyword evidence="4" id="KW-0802">TPR repeat</keyword>
<feature type="region of interest" description="Disordered" evidence="6">
    <location>
        <begin position="628"/>
        <end position="680"/>
    </location>
</feature>
<evidence type="ECO:0000256" key="3">
    <source>
        <dbReference type="ARBA" id="ARBA00023237"/>
    </source>
</evidence>
<dbReference type="EMBL" id="JAAGVY010000007">
    <property type="protein sequence ID" value="NEN23059.1"/>
    <property type="molecule type" value="Genomic_DNA"/>
</dbReference>
<dbReference type="SUPFAM" id="SSF103088">
    <property type="entry name" value="OmpA-like"/>
    <property type="match status" value="1"/>
</dbReference>
<dbReference type="GO" id="GO:0009279">
    <property type="term" value="C:cell outer membrane"/>
    <property type="evidence" value="ECO:0007669"/>
    <property type="project" value="UniProtKB-SubCell"/>
</dbReference>
<dbReference type="SUPFAM" id="SSF48452">
    <property type="entry name" value="TPR-like"/>
    <property type="match status" value="1"/>
</dbReference>
<dbReference type="InterPro" id="IPR011990">
    <property type="entry name" value="TPR-like_helical_dom_sf"/>
</dbReference>
<dbReference type="PRINTS" id="PR01021">
    <property type="entry name" value="OMPADOMAIN"/>
</dbReference>
<evidence type="ECO:0000256" key="6">
    <source>
        <dbReference type="SAM" id="MobiDB-lite"/>
    </source>
</evidence>
<dbReference type="InterPro" id="IPR036737">
    <property type="entry name" value="OmpA-like_sf"/>
</dbReference>
<dbReference type="InterPro" id="IPR050330">
    <property type="entry name" value="Bact_OuterMem_StrucFunc"/>
</dbReference>
<evidence type="ECO:0000313" key="8">
    <source>
        <dbReference type="EMBL" id="NEN23059.1"/>
    </source>
</evidence>
<evidence type="ECO:0000256" key="5">
    <source>
        <dbReference type="PROSITE-ProRule" id="PRU00473"/>
    </source>
</evidence>
<keyword evidence="2 5" id="KW-0472">Membrane</keyword>
<dbReference type="Gene3D" id="1.25.40.10">
    <property type="entry name" value="Tetratricopeptide repeat domain"/>
    <property type="match status" value="1"/>
</dbReference>
<evidence type="ECO:0000259" key="7">
    <source>
        <dbReference type="PROSITE" id="PS51123"/>
    </source>
</evidence>
<comment type="caution">
    <text evidence="8">The sequence shown here is derived from an EMBL/GenBank/DDBJ whole genome shotgun (WGS) entry which is preliminary data.</text>
</comment>
<dbReference type="AlphaFoldDB" id="A0A7K3WN32"/>
<evidence type="ECO:0000256" key="2">
    <source>
        <dbReference type="ARBA" id="ARBA00023136"/>
    </source>
</evidence>
<feature type="compositionally biased region" description="Basic and acidic residues" evidence="6">
    <location>
        <begin position="651"/>
        <end position="672"/>
    </location>
</feature>
<evidence type="ECO:0000256" key="4">
    <source>
        <dbReference type="PROSITE-ProRule" id="PRU00339"/>
    </source>
</evidence>
<comment type="subcellular location">
    <subcellularLocation>
        <location evidence="1">Cell outer membrane</location>
    </subcellularLocation>
</comment>
<dbReference type="Proteomes" id="UP000486602">
    <property type="component" value="Unassembled WGS sequence"/>
</dbReference>
<protein>
    <submittedName>
        <fullName evidence="8">OmpA family protein</fullName>
    </submittedName>
</protein>
<feature type="repeat" description="TPR" evidence="4">
    <location>
        <begin position="52"/>
        <end position="85"/>
    </location>
</feature>
<accession>A0A7K3WN32</accession>
<feature type="compositionally biased region" description="Polar residues" evidence="6">
    <location>
        <begin position="639"/>
        <end position="648"/>
    </location>
</feature>
<dbReference type="CDD" id="cd07185">
    <property type="entry name" value="OmpA_C-like"/>
    <property type="match status" value="1"/>
</dbReference>
<dbReference type="PROSITE" id="PS50005">
    <property type="entry name" value="TPR"/>
    <property type="match status" value="1"/>
</dbReference>
<dbReference type="InterPro" id="IPR019734">
    <property type="entry name" value="TPR_rpt"/>
</dbReference>
<dbReference type="Gene3D" id="3.30.1330.60">
    <property type="entry name" value="OmpA-like domain"/>
    <property type="match status" value="1"/>
</dbReference>